<dbReference type="Proteomes" id="UP000249304">
    <property type="component" value="Unassembled WGS sequence"/>
</dbReference>
<dbReference type="AlphaFoldDB" id="A0A2W2E3U9"/>
<dbReference type="OrthoDB" id="7945987at2"/>
<comment type="caution">
    <text evidence="1">The sequence shown here is derived from an EMBL/GenBank/DDBJ whole genome shotgun (WGS) entry which is preliminary data.</text>
</comment>
<dbReference type="RefSeq" id="WP_111180214.1">
    <property type="nucleotide sequence ID" value="NZ_POUD01000069.1"/>
</dbReference>
<organism evidence="1 2">
    <name type="scientific">Nonomuraea aridisoli</name>
    <dbReference type="NCBI Taxonomy" id="2070368"/>
    <lineage>
        <taxon>Bacteria</taxon>
        <taxon>Bacillati</taxon>
        <taxon>Actinomycetota</taxon>
        <taxon>Actinomycetes</taxon>
        <taxon>Streptosporangiales</taxon>
        <taxon>Streptosporangiaceae</taxon>
        <taxon>Nonomuraea</taxon>
    </lineage>
</organism>
<gene>
    <name evidence="1" type="ORF">C1J01_18430</name>
</gene>
<name>A0A2W2E3U9_9ACTN</name>
<keyword evidence="2" id="KW-1185">Reference proteome</keyword>
<accession>A0A2W2E3U9</accession>
<sequence length="77" mass="8675">MKAAGAAAVPQEWKGKLSTGGSTLWLTPDEAQQLQQAISRLVDPYVERWHKPETRPADGRPVRLFHTTYLTPYTEQP</sequence>
<protein>
    <submittedName>
        <fullName evidence="1">Uncharacterized protein</fullName>
    </submittedName>
</protein>
<evidence type="ECO:0000313" key="1">
    <source>
        <dbReference type="EMBL" id="PZG17303.1"/>
    </source>
</evidence>
<reference evidence="1 2" key="1">
    <citation type="submission" date="2018-01" db="EMBL/GenBank/DDBJ databases">
        <title>Draft genome sequence of Nonomuraea sp. KC333.</title>
        <authorList>
            <person name="Sahin N."/>
            <person name="Saygin H."/>
            <person name="Ay H."/>
        </authorList>
    </citation>
    <scope>NUCLEOTIDE SEQUENCE [LARGE SCALE GENOMIC DNA]</scope>
    <source>
        <strain evidence="1 2">KC333</strain>
    </source>
</reference>
<dbReference type="EMBL" id="POUD01000069">
    <property type="protein sequence ID" value="PZG17303.1"/>
    <property type="molecule type" value="Genomic_DNA"/>
</dbReference>
<evidence type="ECO:0000313" key="2">
    <source>
        <dbReference type="Proteomes" id="UP000249304"/>
    </source>
</evidence>
<proteinExistence type="predicted"/>